<name>A0ABQ8XPN5_9EUKA</name>
<evidence type="ECO:0000256" key="1">
    <source>
        <dbReference type="ARBA" id="ARBA00022741"/>
    </source>
</evidence>
<evidence type="ECO:0000259" key="4">
    <source>
        <dbReference type="SMART" id="SM00382"/>
    </source>
</evidence>
<keyword evidence="6" id="KW-1185">Reference proteome</keyword>
<feature type="compositionally biased region" description="Basic and acidic residues" evidence="3">
    <location>
        <begin position="289"/>
        <end position="308"/>
    </location>
</feature>
<evidence type="ECO:0000313" key="5">
    <source>
        <dbReference type="EMBL" id="KAJ6234581.1"/>
    </source>
</evidence>
<dbReference type="SUPFAM" id="SSF52540">
    <property type="entry name" value="P-loop containing nucleoside triphosphate hydrolases"/>
    <property type="match status" value="2"/>
</dbReference>
<feature type="compositionally biased region" description="Acidic residues" evidence="3">
    <location>
        <begin position="124"/>
        <end position="139"/>
    </location>
</feature>
<feature type="region of interest" description="Disordered" evidence="3">
    <location>
        <begin position="97"/>
        <end position="159"/>
    </location>
</feature>
<evidence type="ECO:0000256" key="2">
    <source>
        <dbReference type="ARBA" id="ARBA00022840"/>
    </source>
</evidence>
<sequence>MSTRSAARKRKRKKLKQNKTPNSQNRNDLQNIKRTEFNFENALKSLELNLITNLPKPSTKKTTLTQKIFLSQYDMKSRGIVNGTLAFVSSTPRTIENFDKESENENEFGLVKEKQVEKEKQEEKEEPIEDQEGKLEEEDLKQRKQEKQMEKEKQEEKEELIELQQDKLEEEDLNLTNTEKQIKELKANENDSTNEMNENEIIGITIPTRLIKQGQIYIPNEDLIQNLFGKIQMNKENKQKDHNMKIYLYPFSSKILIGQATEIVLETTSVTNIEEKEKEKEEEEEEEQVEKKEVEKEKNNYNENNNEKKDFEIKTQKLQNILRLHYVKSNLKLKIPFFGKIFNFQVSSYQPKQFQIVQINSKTKIIVNKKNKEDKSSNLKKFILNSIQLSKYKNFSQIGGLNDEISKLKEFYDLPIKKHNLYTKYRLEQNRAVLLTGRSGTGKTLLGQALLKYVGEPHAIYLSGSQLLELKEGTLEELLNQLLNEIRNSLPCVLFIDEIEYLCPKREKLTTEKARRNVDLFFQFLDNLLKKSSKNNNDNNNNNNNDNNKGNNYDNNLLNRKDINLETKNILFIGATNNLNKLDNGLTISGRLDHQINLSSPNSKNRFQILKILLKNLKSNISEKQLLKISSQTHGFVGSDLFSLIKTTYRISLKKKEKILQFEDLKKAKALIKPSAIKDVIIQVPQINWKQIGGMEIIKTQLRESVEFPLKFPEAFKRMGCGKTMLVKALATESHLNFLAVKGPELYSKWVGESEKAIREVFRKARLVSPSIIFFDEIDSIAIHRGSNSGGTGVTDRVLSQMLFEMDGIESLQNVTIVGATNRPDMIDKALIRPGRFDRVIYVPPPDLEARKSILQICFSKIKIEQNGETIINKLAELTEGYSGAEIVSICTDAGLCAIEEDQNTQIILIKHIWKAFERVKPRISKEMISFYKNFQKKHSRK</sequence>
<keyword evidence="2" id="KW-0067">ATP-binding</keyword>
<dbReference type="InterPro" id="IPR041569">
    <property type="entry name" value="AAA_lid_3"/>
</dbReference>
<feature type="compositionally biased region" description="Polar residues" evidence="3">
    <location>
        <begin position="18"/>
        <end position="30"/>
    </location>
</feature>
<accession>A0ABQ8XPN5</accession>
<dbReference type="InterPro" id="IPR003593">
    <property type="entry name" value="AAA+_ATPase"/>
</dbReference>
<dbReference type="PANTHER" id="PTHR23077:SF27">
    <property type="entry name" value="ATPASE FAMILY GENE 2 PROTEIN HOMOLOG A"/>
    <property type="match status" value="1"/>
</dbReference>
<evidence type="ECO:0000313" key="6">
    <source>
        <dbReference type="Proteomes" id="UP001150062"/>
    </source>
</evidence>
<gene>
    <name evidence="5" type="ORF">M0813_29172</name>
</gene>
<keyword evidence="1" id="KW-0547">Nucleotide-binding</keyword>
<dbReference type="PANTHER" id="PTHR23077">
    <property type="entry name" value="AAA-FAMILY ATPASE"/>
    <property type="match status" value="1"/>
</dbReference>
<feature type="compositionally biased region" description="Basic and acidic residues" evidence="3">
    <location>
        <begin position="140"/>
        <end position="156"/>
    </location>
</feature>
<feature type="region of interest" description="Disordered" evidence="3">
    <location>
        <begin position="532"/>
        <end position="555"/>
    </location>
</feature>
<proteinExistence type="predicted"/>
<dbReference type="Gene3D" id="3.40.50.300">
    <property type="entry name" value="P-loop containing nucleotide triphosphate hydrolases"/>
    <property type="match status" value="2"/>
</dbReference>
<evidence type="ECO:0000256" key="3">
    <source>
        <dbReference type="SAM" id="MobiDB-lite"/>
    </source>
</evidence>
<dbReference type="CDD" id="cd19511">
    <property type="entry name" value="RecA-like_CDC48_r2-like"/>
    <property type="match status" value="1"/>
</dbReference>
<dbReference type="InterPro" id="IPR027417">
    <property type="entry name" value="P-loop_NTPase"/>
</dbReference>
<feature type="compositionally biased region" description="Basic and acidic residues" evidence="3">
    <location>
        <begin position="110"/>
        <end position="123"/>
    </location>
</feature>
<dbReference type="Pfam" id="PF00004">
    <property type="entry name" value="AAA"/>
    <property type="match status" value="2"/>
</dbReference>
<feature type="compositionally biased region" description="Low complexity" evidence="3">
    <location>
        <begin position="534"/>
        <end position="555"/>
    </location>
</feature>
<dbReference type="Pfam" id="PF17862">
    <property type="entry name" value="AAA_lid_3"/>
    <property type="match status" value="1"/>
</dbReference>
<dbReference type="InterPro" id="IPR003960">
    <property type="entry name" value="ATPase_AAA_CS"/>
</dbReference>
<reference evidence="5" key="1">
    <citation type="submission" date="2022-08" db="EMBL/GenBank/DDBJ databases">
        <title>Novel sulfate-reducing endosymbionts in the free-living metamonad Anaeramoeba.</title>
        <authorList>
            <person name="Jerlstrom-Hultqvist J."/>
            <person name="Cepicka I."/>
            <person name="Gallot-Lavallee L."/>
            <person name="Salas-Leiva D."/>
            <person name="Curtis B.A."/>
            <person name="Zahonova K."/>
            <person name="Pipaliya S."/>
            <person name="Dacks J."/>
            <person name="Roger A.J."/>
        </authorList>
    </citation>
    <scope>NUCLEOTIDE SEQUENCE</scope>
    <source>
        <strain evidence="5">Schooner1</strain>
    </source>
</reference>
<protein>
    <submittedName>
        <fullName evidence="5">Atpase family protein</fullName>
    </submittedName>
</protein>
<feature type="domain" description="AAA+ ATPase" evidence="4">
    <location>
        <begin position="429"/>
        <end position="602"/>
    </location>
</feature>
<dbReference type="InterPro" id="IPR003959">
    <property type="entry name" value="ATPase_AAA_core"/>
</dbReference>
<feature type="region of interest" description="Disordered" evidence="3">
    <location>
        <begin position="1"/>
        <end position="32"/>
    </location>
</feature>
<dbReference type="SMART" id="SM00382">
    <property type="entry name" value="AAA"/>
    <property type="match status" value="2"/>
</dbReference>
<feature type="compositionally biased region" description="Basic residues" evidence="3">
    <location>
        <begin position="1"/>
        <end position="17"/>
    </location>
</feature>
<organism evidence="5 6">
    <name type="scientific">Anaeramoeba flamelloides</name>
    <dbReference type="NCBI Taxonomy" id="1746091"/>
    <lineage>
        <taxon>Eukaryota</taxon>
        <taxon>Metamonada</taxon>
        <taxon>Anaeramoebidae</taxon>
        <taxon>Anaeramoeba</taxon>
    </lineage>
</organism>
<feature type="domain" description="AAA+ ATPase" evidence="4">
    <location>
        <begin position="715"/>
        <end position="847"/>
    </location>
</feature>
<dbReference type="PROSITE" id="PS00674">
    <property type="entry name" value="AAA"/>
    <property type="match status" value="1"/>
</dbReference>
<dbReference type="Gene3D" id="1.10.8.60">
    <property type="match status" value="2"/>
</dbReference>
<dbReference type="Proteomes" id="UP001150062">
    <property type="component" value="Unassembled WGS sequence"/>
</dbReference>
<comment type="caution">
    <text evidence="5">The sequence shown here is derived from an EMBL/GenBank/DDBJ whole genome shotgun (WGS) entry which is preliminary data.</text>
</comment>
<dbReference type="InterPro" id="IPR050168">
    <property type="entry name" value="AAA_ATPase_domain"/>
</dbReference>
<feature type="region of interest" description="Disordered" evidence="3">
    <location>
        <begin position="273"/>
        <end position="308"/>
    </location>
</feature>
<dbReference type="EMBL" id="JAOAOG010000269">
    <property type="protein sequence ID" value="KAJ6234581.1"/>
    <property type="molecule type" value="Genomic_DNA"/>
</dbReference>